<gene>
    <name evidence="1" type="ORF">UFOPK1795_00949</name>
    <name evidence="2" type="ORF">UFOPK2275_00720</name>
</gene>
<evidence type="ECO:0000313" key="1">
    <source>
        <dbReference type="EMBL" id="CAB4597231.1"/>
    </source>
</evidence>
<proteinExistence type="predicted"/>
<dbReference type="AlphaFoldDB" id="A0A6J6G7Q1"/>
<dbReference type="EMBL" id="CAEZUG010000059">
    <property type="protein sequence ID" value="CAB4597231.1"/>
    <property type="molecule type" value="Genomic_DNA"/>
</dbReference>
<protein>
    <submittedName>
        <fullName evidence="1">Unannotated protein</fullName>
    </submittedName>
</protein>
<dbReference type="EMBL" id="CAEZWQ010000075">
    <property type="protein sequence ID" value="CAB4663930.1"/>
    <property type="molecule type" value="Genomic_DNA"/>
</dbReference>
<reference evidence="1" key="1">
    <citation type="submission" date="2020-05" db="EMBL/GenBank/DDBJ databases">
        <authorList>
            <person name="Chiriac C."/>
            <person name="Salcher M."/>
            <person name="Ghai R."/>
            <person name="Kavagutti S V."/>
        </authorList>
    </citation>
    <scope>NUCLEOTIDE SEQUENCE</scope>
</reference>
<evidence type="ECO:0000313" key="2">
    <source>
        <dbReference type="EMBL" id="CAB4663930.1"/>
    </source>
</evidence>
<accession>A0A6J6G7Q1</accession>
<sequence>MKKIELDGSNNGATRTRAMLILIHVLKSQSGVVAMNMHEGRAKNLLF</sequence>
<name>A0A6J6G7Q1_9ZZZZ</name>
<organism evidence="1">
    <name type="scientific">freshwater metagenome</name>
    <dbReference type="NCBI Taxonomy" id="449393"/>
    <lineage>
        <taxon>unclassified sequences</taxon>
        <taxon>metagenomes</taxon>
        <taxon>ecological metagenomes</taxon>
    </lineage>
</organism>